<dbReference type="EMBL" id="JANEYF010005812">
    <property type="protein sequence ID" value="KAJ8926675.1"/>
    <property type="molecule type" value="Genomic_DNA"/>
</dbReference>
<organism evidence="2 3">
    <name type="scientific">Rhamnusium bicolor</name>
    <dbReference type="NCBI Taxonomy" id="1586634"/>
    <lineage>
        <taxon>Eukaryota</taxon>
        <taxon>Metazoa</taxon>
        <taxon>Ecdysozoa</taxon>
        <taxon>Arthropoda</taxon>
        <taxon>Hexapoda</taxon>
        <taxon>Insecta</taxon>
        <taxon>Pterygota</taxon>
        <taxon>Neoptera</taxon>
        <taxon>Endopterygota</taxon>
        <taxon>Coleoptera</taxon>
        <taxon>Polyphaga</taxon>
        <taxon>Cucujiformia</taxon>
        <taxon>Chrysomeloidea</taxon>
        <taxon>Cerambycidae</taxon>
        <taxon>Lepturinae</taxon>
        <taxon>Rhagiini</taxon>
        <taxon>Rhamnusium</taxon>
    </lineage>
</organism>
<dbReference type="InterPro" id="IPR049512">
    <property type="entry name" value="DJR-like_dom"/>
</dbReference>
<protein>
    <recommendedName>
        <fullName evidence="1">Double jelly roll-like domain-containing protein</fullName>
    </recommendedName>
</protein>
<name>A0AAV8WKC8_9CUCU</name>
<dbReference type="AlphaFoldDB" id="A0AAV8WKC8"/>
<evidence type="ECO:0000313" key="3">
    <source>
        <dbReference type="Proteomes" id="UP001162156"/>
    </source>
</evidence>
<evidence type="ECO:0000313" key="2">
    <source>
        <dbReference type="EMBL" id="KAJ8926675.1"/>
    </source>
</evidence>
<feature type="domain" description="Double jelly roll-like" evidence="1">
    <location>
        <begin position="44"/>
        <end position="118"/>
    </location>
</feature>
<proteinExistence type="predicted"/>
<gene>
    <name evidence="2" type="ORF">NQ314_020935</name>
</gene>
<dbReference type="Proteomes" id="UP001162156">
    <property type="component" value="Unassembled WGS sequence"/>
</dbReference>
<reference evidence="2" key="1">
    <citation type="journal article" date="2023" name="Insect Mol. Biol.">
        <title>Genome sequencing provides insights into the evolution of gene families encoding plant cell wall-degrading enzymes in longhorned beetles.</title>
        <authorList>
            <person name="Shin N.R."/>
            <person name="Okamura Y."/>
            <person name="Kirsch R."/>
            <person name="Pauchet Y."/>
        </authorList>
    </citation>
    <scope>NUCLEOTIDE SEQUENCE</scope>
    <source>
        <strain evidence="2">RBIC_L_NR</strain>
    </source>
</reference>
<keyword evidence="3" id="KW-1185">Reference proteome</keyword>
<dbReference type="PANTHER" id="PTHR36159:SF1">
    <property type="entry name" value="RETROVIRUS-RELATED POL POLYPROTEIN FROM TRANSPOSON 412-LIKE PROTEIN"/>
    <property type="match status" value="1"/>
</dbReference>
<evidence type="ECO:0000259" key="1">
    <source>
        <dbReference type="Pfam" id="PF21738"/>
    </source>
</evidence>
<accession>A0AAV8WKC8</accession>
<sequence>YHLPIQQQDAYTAVFCSSLYIHGQLLKTDETVSTTAFFDIMGLLFLFNEIRYKINGITVDKCRIPDPTAVMKGYVSFNQNGAIRFENSSWTDGYVDVCIPLNQCLGFVEDFQKIILNGSN</sequence>
<comment type="caution">
    <text evidence="2">The sequence shown here is derived from an EMBL/GenBank/DDBJ whole genome shotgun (WGS) entry which is preliminary data.</text>
</comment>
<feature type="non-terminal residue" evidence="2">
    <location>
        <position position="1"/>
    </location>
</feature>
<dbReference type="Pfam" id="PF21738">
    <property type="entry name" value="DJR-like_dom"/>
    <property type="match status" value="1"/>
</dbReference>
<dbReference type="PANTHER" id="PTHR36159">
    <property type="entry name" value="PROTEIN CBG23766"/>
    <property type="match status" value="1"/>
</dbReference>